<comment type="caution">
    <text evidence="1">The sequence shown here is derived from an EMBL/GenBank/DDBJ whole genome shotgun (WGS) entry which is preliminary data.</text>
</comment>
<gene>
    <name evidence="1" type="ORF">CEP54_009756</name>
</gene>
<protein>
    <submittedName>
        <fullName evidence="1">Uncharacterized protein</fullName>
    </submittedName>
</protein>
<dbReference type="Proteomes" id="UP000288168">
    <property type="component" value="Unassembled WGS sequence"/>
</dbReference>
<evidence type="ECO:0000313" key="2">
    <source>
        <dbReference type="Proteomes" id="UP000288168"/>
    </source>
</evidence>
<keyword evidence="2" id="KW-1185">Reference proteome</keyword>
<dbReference type="EMBL" id="NKCI01000108">
    <property type="protein sequence ID" value="RSL54710.1"/>
    <property type="molecule type" value="Genomic_DNA"/>
</dbReference>
<proteinExistence type="predicted"/>
<name>A0A428PNY3_9HYPO</name>
<evidence type="ECO:0000313" key="1">
    <source>
        <dbReference type="EMBL" id="RSL54710.1"/>
    </source>
</evidence>
<dbReference type="OrthoDB" id="4842781at2759"/>
<accession>A0A428PNY3</accession>
<organism evidence="1 2">
    <name type="scientific">Fusarium duplospermum</name>
    <dbReference type="NCBI Taxonomy" id="1325734"/>
    <lineage>
        <taxon>Eukaryota</taxon>
        <taxon>Fungi</taxon>
        <taxon>Dikarya</taxon>
        <taxon>Ascomycota</taxon>
        <taxon>Pezizomycotina</taxon>
        <taxon>Sordariomycetes</taxon>
        <taxon>Hypocreomycetidae</taxon>
        <taxon>Hypocreales</taxon>
        <taxon>Nectriaceae</taxon>
        <taxon>Fusarium</taxon>
        <taxon>Fusarium solani species complex</taxon>
    </lineage>
</organism>
<reference evidence="1 2" key="1">
    <citation type="submission" date="2017-06" db="EMBL/GenBank/DDBJ databases">
        <title>Comparative genomic analysis of Ambrosia Fusariam Clade fungi.</title>
        <authorList>
            <person name="Stajich J.E."/>
            <person name="Carrillo J."/>
            <person name="Kijimoto T."/>
            <person name="Eskalen A."/>
            <person name="O'Donnell K."/>
            <person name="Kasson M."/>
        </authorList>
    </citation>
    <scope>NUCLEOTIDE SEQUENCE [LARGE SCALE GENOMIC DNA]</scope>
    <source>
        <strain evidence="1 2">NRRL62584</strain>
    </source>
</reference>
<dbReference type="AlphaFoldDB" id="A0A428PNY3"/>
<sequence length="463" mass="48374">MAPPDVKPADANLWLAYGVQLKNALSQSGNIGPDNRFYIAPLSAAGIAAGKKIDVAISNNGVYNAGDTLLDLNEPVFLPSRQSYFQRMVSYANSVDLHADNNTGAQVRYNDAQSKAQAAQIFYNNTKGSAISAWTTETNAKITDLPFGVWVVQNYPQLASAASSLAAAAANLASASAAMSGPMAAIVGQYQAALNAAGGLSLNPGFNMECSPASANQVADGQTGKSNATVTNPTYQISTQYSELVDSWISTFPQNKDNPKKFTFKSSDASKSSWSDLGYSNSSVSVTGSYCIFFSATYTENNSVVTKNLSAEDLGSDMEVTVTATDLQAVQITPGSKWNPSQLLGMPIVPNADPNLSKPMAFINEVVMAYGVGMQVSLSSSAMKTINTYLQKAQSTGGSASIFGFNIGLGGSASSSQSSTTTFDQVQQASSGTALVIPPSDNGYPTMLAAWGQSIPLPGSLKN</sequence>